<dbReference type="Proteomes" id="UP000254060">
    <property type="component" value="Unassembled WGS sequence"/>
</dbReference>
<reference evidence="2 3" key="1">
    <citation type="submission" date="2018-06" db="EMBL/GenBank/DDBJ databases">
        <authorList>
            <consortium name="Pathogen Informatics"/>
            <person name="Doyle S."/>
        </authorList>
    </citation>
    <scope>NUCLEOTIDE SEQUENCE [LARGE SCALE GENOMIC DNA]</scope>
    <source>
        <strain evidence="2 3">NCTC13163</strain>
    </source>
</reference>
<name>A0A377FPY4_9BACL</name>
<accession>A0A377FPY4</accession>
<gene>
    <name evidence="2" type="ORF">NCTC13163_00229</name>
</gene>
<organism evidence="2 3">
    <name type="scientific">Exiguobacterium aurantiacum</name>
    <dbReference type="NCBI Taxonomy" id="33987"/>
    <lineage>
        <taxon>Bacteria</taxon>
        <taxon>Bacillati</taxon>
        <taxon>Bacillota</taxon>
        <taxon>Bacilli</taxon>
        <taxon>Bacillales</taxon>
        <taxon>Bacillales Family XII. Incertae Sedis</taxon>
        <taxon>Exiguobacterium</taxon>
    </lineage>
</organism>
<sequence length="100" mass="11511">METVILVIGVIGTISLMLFMSNQWMGYEKGNIVMTLDEHYTNLNEYVPAILTKLYEDGKSAHYLGDRKFEVDGKRYVLFERTVPIGRIPTQQTVLKPDKQ</sequence>
<dbReference type="OrthoDB" id="2969827at2"/>
<dbReference type="AlphaFoldDB" id="A0A377FPY4"/>
<protein>
    <submittedName>
        <fullName evidence="2">Uncharacterized protein</fullName>
    </submittedName>
</protein>
<keyword evidence="1" id="KW-0812">Transmembrane</keyword>
<dbReference type="STRING" id="1397694.GCA_000702585_00749"/>
<evidence type="ECO:0000256" key="1">
    <source>
        <dbReference type="SAM" id="Phobius"/>
    </source>
</evidence>
<feature type="transmembrane region" description="Helical" evidence="1">
    <location>
        <begin position="6"/>
        <end position="25"/>
    </location>
</feature>
<proteinExistence type="predicted"/>
<evidence type="ECO:0000313" key="3">
    <source>
        <dbReference type="Proteomes" id="UP000254060"/>
    </source>
</evidence>
<keyword evidence="1" id="KW-1133">Transmembrane helix</keyword>
<dbReference type="EMBL" id="UGGP01000001">
    <property type="protein sequence ID" value="STO06889.1"/>
    <property type="molecule type" value="Genomic_DNA"/>
</dbReference>
<keyword evidence="1" id="KW-0472">Membrane</keyword>
<dbReference type="RefSeq" id="WP_024369739.1">
    <property type="nucleotide sequence ID" value="NZ_UGGP01000001.1"/>
</dbReference>
<evidence type="ECO:0000313" key="2">
    <source>
        <dbReference type="EMBL" id="STO06889.1"/>
    </source>
</evidence>